<dbReference type="GO" id="GO:0046872">
    <property type="term" value="F:metal ion binding"/>
    <property type="evidence" value="ECO:0007669"/>
    <property type="project" value="UniProtKB-KW"/>
</dbReference>
<organism evidence="9 10">
    <name type="scientific">Blautia obeum</name>
    <dbReference type="NCBI Taxonomy" id="40520"/>
    <lineage>
        <taxon>Bacteria</taxon>
        <taxon>Bacillati</taxon>
        <taxon>Bacillota</taxon>
        <taxon>Clostridia</taxon>
        <taxon>Lachnospirales</taxon>
        <taxon>Lachnospiraceae</taxon>
        <taxon>Blautia</taxon>
    </lineage>
</organism>
<dbReference type="GO" id="GO:0016779">
    <property type="term" value="F:nucleotidyltransferase activity"/>
    <property type="evidence" value="ECO:0007669"/>
    <property type="project" value="TreeGrafter"/>
</dbReference>
<dbReference type="CDD" id="cd02503">
    <property type="entry name" value="MobA"/>
    <property type="match status" value="1"/>
</dbReference>
<keyword evidence="6" id="KW-0342">GTP-binding</keyword>
<dbReference type="GO" id="GO:0005525">
    <property type="term" value="F:GTP binding"/>
    <property type="evidence" value="ECO:0007669"/>
    <property type="project" value="UniProtKB-KW"/>
</dbReference>
<keyword evidence="7" id="KW-0501">Molybdenum cofactor biosynthesis</keyword>
<evidence type="ECO:0000256" key="3">
    <source>
        <dbReference type="ARBA" id="ARBA00022723"/>
    </source>
</evidence>
<dbReference type="InterPro" id="IPR025877">
    <property type="entry name" value="MobA-like_NTP_Trfase"/>
</dbReference>
<dbReference type="Pfam" id="PF12804">
    <property type="entry name" value="NTP_transf_3"/>
    <property type="match status" value="1"/>
</dbReference>
<dbReference type="AlphaFoldDB" id="A0A367FVV3"/>
<evidence type="ECO:0000256" key="7">
    <source>
        <dbReference type="ARBA" id="ARBA00023150"/>
    </source>
</evidence>
<dbReference type="GO" id="GO:0006777">
    <property type="term" value="P:Mo-molybdopterin cofactor biosynthetic process"/>
    <property type="evidence" value="ECO:0007669"/>
    <property type="project" value="UniProtKB-KW"/>
</dbReference>
<dbReference type="PANTHER" id="PTHR19136:SF81">
    <property type="entry name" value="MOLYBDENUM COFACTOR GUANYLYLTRANSFERASE"/>
    <property type="match status" value="1"/>
</dbReference>
<protein>
    <recommendedName>
        <fullName evidence="8">MobA-like NTP transferase domain-containing protein</fullName>
    </recommendedName>
</protein>
<dbReference type="PANTHER" id="PTHR19136">
    <property type="entry name" value="MOLYBDENUM COFACTOR GUANYLYLTRANSFERASE"/>
    <property type="match status" value="1"/>
</dbReference>
<reference evidence="9 10" key="1">
    <citation type="submission" date="2018-02" db="EMBL/GenBank/DDBJ databases">
        <title>Complete genome sequencing of Faecalibacterium prausnitzii strains isolated from the human gut.</title>
        <authorList>
            <person name="Fitzgerald B.C."/>
            <person name="Shkoporov A.N."/>
            <person name="Ross P.R."/>
            <person name="Hill C."/>
        </authorList>
    </citation>
    <scope>NUCLEOTIDE SEQUENCE [LARGE SCALE GENOMIC DNA]</scope>
    <source>
        <strain evidence="9 10">APC942/31-1</strain>
    </source>
</reference>
<keyword evidence="4" id="KW-0547">Nucleotide-binding</keyword>
<dbReference type="RefSeq" id="WP_114002737.1">
    <property type="nucleotide sequence ID" value="NZ_PSQG01000027.1"/>
</dbReference>
<comment type="caution">
    <text evidence="9">The sequence shown here is derived from an EMBL/GenBank/DDBJ whole genome shotgun (WGS) entry which is preliminary data.</text>
</comment>
<evidence type="ECO:0000313" key="10">
    <source>
        <dbReference type="Proteomes" id="UP000253208"/>
    </source>
</evidence>
<dbReference type="Proteomes" id="UP000253208">
    <property type="component" value="Unassembled WGS sequence"/>
</dbReference>
<evidence type="ECO:0000256" key="4">
    <source>
        <dbReference type="ARBA" id="ARBA00022741"/>
    </source>
</evidence>
<dbReference type="InterPro" id="IPR013482">
    <property type="entry name" value="Molybde_CF_guanTrfase"/>
</dbReference>
<evidence type="ECO:0000256" key="1">
    <source>
        <dbReference type="ARBA" id="ARBA00022490"/>
    </source>
</evidence>
<keyword evidence="1" id="KW-0963">Cytoplasm</keyword>
<evidence type="ECO:0000256" key="6">
    <source>
        <dbReference type="ARBA" id="ARBA00023134"/>
    </source>
</evidence>
<sequence>MPENNRKMQTDISELENGQLAEQQLPSDFTLVVLAGGASSHMGREKSDLLLDGQTFLEIQIGKGCQLGAKQILISGYRGTQCGEEIVPDRISGQGPLGGLESCFRRAKTEKCLVLGVDTPLVPVEELQNLLKFAMEKADQPVTMLCHNGKEESLIAVYDARLYKEITDFLESGKSSVYRFLNTVGYSLYHTSAPENYFQNINDPEIYKKVCTECEIADIFTKESVKL</sequence>
<keyword evidence="5" id="KW-0460">Magnesium</keyword>
<dbReference type="SUPFAM" id="SSF53448">
    <property type="entry name" value="Nucleotide-diphospho-sugar transferases"/>
    <property type="match status" value="1"/>
</dbReference>
<evidence type="ECO:0000259" key="8">
    <source>
        <dbReference type="Pfam" id="PF12804"/>
    </source>
</evidence>
<evidence type="ECO:0000313" key="9">
    <source>
        <dbReference type="EMBL" id="RCH42093.1"/>
    </source>
</evidence>
<gene>
    <name evidence="9" type="ORF">C4886_15435</name>
</gene>
<accession>A0A367FVV3</accession>
<dbReference type="Gene3D" id="3.90.550.10">
    <property type="entry name" value="Spore Coat Polysaccharide Biosynthesis Protein SpsA, Chain A"/>
    <property type="match status" value="1"/>
</dbReference>
<dbReference type="EMBL" id="PSQG01000027">
    <property type="protein sequence ID" value="RCH42093.1"/>
    <property type="molecule type" value="Genomic_DNA"/>
</dbReference>
<proteinExistence type="predicted"/>
<evidence type="ECO:0000256" key="2">
    <source>
        <dbReference type="ARBA" id="ARBA00022679"/>
    </source>
</evidence>
<evidence type="ECO:0000256" key="5">
    <source>
        <dbReference type="ARBA" id="ARBA00022842"/>
    </source>
</evidence>
<feature type="domain" description="MobA-like NTP transferase" evidence="8">
    <location>
        <begin position="32"/>
        <end position="179"/>
    </location>
</feature>
<dbReference type="InterPro" id="IPR029044">
    <property type="entry name" value="Nucleotide-diphossugar_trans"/>
</dbReference>
<keyword evidence="2" id="KW-0808">Transferase</keyword>
<name>A0A367FVV3_9FIRM</name>
<keyword evidence="3" id="KW-0479">Metal-binding</keyword>